<dbReference type="PANTHER" id="PTHR47970">
    <property type="entry name" value="KINESIN-LIKE PROTEIN KIF11"/>
    <property type="match status" value="1"/>
</dbReference>
<keyword evidence="3" id="KW-0505">Motor protein</keyword>
<feature type="compositionally biased region" description="Polar residues" evidence="6">
    <location>
        <begin position="911"/>
        <end position="923"/>
    </location>
</feature>
<dbReference type="eggNOG" id="ENOG502S8HK">
    <property type="taxonomic scope" value="Eukaryota"/>
</dbReference>
<dbReference type="GO" id="GO:0007018">
    <property type="term" value="P:microtubule-based movement"/>
    <property type="evidence" value="ECO:0007669"/>
    <property type="project" value="InterPro"/>
</dbReference>
<evidence type="ECO:0000256" key="2">
    <source>
        <dbReference type="ARBA" id="ARBA00022490"/>
    </source>
</evidence>
<comment type="subcellular location">
    <subcellularLocation>
        <location evidence="1">Cytoplasm</location>
        <location evidence="1">Cytoskeleton</location>
    </subcellularLocation>
</comment>
<dbReference type="KEGG" id="ctp:CTRG_03126"/>
<feature type="compositionally biased region" description="Basic and acidic residues" evidence="6">
    <location>
        <begin position="937"/>
        <end position="948"/>
    </location>
</feature>
<feature type="coiled-coil region" evidence="5">
    <location>
        <begin position="807"/>
        <end position="890"/>
    </location>
</feature>
<dbReference type="GO" id="GO:0072686">
    <property type="term" value="C:mitotic spindle"/>
    <property type="evidence" value="ECO:0007669"/>
    <property type="project" value="TreeGrafter"/>
</dbReference>
<feature type="coiled-coil region" evidence="5">
    <location>
        <begin position="418"/>
        <end position="449"/>
    </location>
</feature>
<dbReference type="InterPro" id="IPR047149">
    <property type="entry name" value="KIF11-like"/>
</dbReference>
<protein>
    <recommendedName>
        <fullName evidence="7">Kinesin motor domain-containing protein</fullName>
    </recommendedName>
</protein>
<organism evidence="8 9">
    <name type="scientific">Candida tropicalis (strain ATCC MYA-3404 / T1)</name>
    <name type="common">Yeast</name>
    <dbReference type="NCBI Taxonomy" id="294747"/>
    <lineage>
        <taxon>Eukaryota</taxon>
        <taxon>Fungi</taxon>
        <taxon>Dikarya</taxon>
        <taxon>Ascomycota</taxon>
        <taxon>Saccharomycotina</taxon>
        <taxon>Pichiomycetes</taxon>
        <taxon>Debaryomycetaceae</taxon>
        <taxon>Candida/Lodderomyces clade</taxon>
        <taxon>Candida</taxon>
    </lineage>
</organism>
<feature type="coiled-coil region" evidence="5">
    <location>
        <begin position="494"/>
        <end position="777"/>
    </location>
</feature>
<evidence type="ECO:0000256" key="4">
    <source>
        <dbReference type="ARBA" id="ARBA00023212"/>
    </source>
</evidence>
<name>C5MAN4_CANTT</name>
<dbReference type="GO" id="GO:0005524">
    <property type="term" value="F:ATP binding"/>
    <property type="evidence" value="ECO:0007669"/>
    <property type="project" value="InterPro"/>
</dbReference>
<feature type="region of interest" description="Disordered" evidence="6">
    <location>
        <begin position="272"/>
        <end position="293"/>
    </location>
</feature>
<evidence type="ECO:0000313" key="9">
    <source>
        <dbReference type="Proteomes" id="UP000002037"/>
    </source>
</evidence>
<dbReference type="GeneID" id="8299754"/>
<feature type="region of interest" description="Disordered" evidence="6">
    <location>
        <begin position="909"/>
        <end position="955"/>
    </location>
</feature>
<evidence type="ECO:0000256" key="1">
    <source>
        <dbReference type="ARBA" id="ARBA00004245"/>
    </source>
</evidence>
<dbReference type="GO" id="GO:0090307">
    <property type="term" value="P:mitotic spindle assembly"/>
    <property type="evidence" value="ECO:0007669"/>
    <property type="project" value="TreeGrafter"/>
</dbReference>
<dbReference type="GO" id="GO:0005876">
    <property type="term" value="C:spindle microtubule"/>
    <property type="evidence" value="ECO:0007669"/>
    <property type="project" value="TreeGrafter"/>
</dbReference>
<reference evidence="8 9" key="1">
    <citation type="journal article" date="2009" name="Nature">
        <title>Evolution of pathogenicity and sexual reproduction in eight Candida genomes.</title>
        <authorList>
            <person name="Butler G."/>
            <person name="Rasmussen M.D."/>
            <person name="Lin M.F."/>
            <person name="Santos M.A."/>
            <person name="Sakthikumar S."/>
            <person name="Munro C.A."/>
            <person name="Rheinbay E."/>
            <person name="Grabherr M."/>
            <person name="Forche A."/>
            <person name="Reedy J.L."/>
            <person name="Agrafioti I."/>
            <person name="Arnaud M.B."/>
            <person name="Bates S."/>
            <person name="Brown A.J."/>
            <person name="Brunke S."/>
            <person name="Costanzo M.C."/>
            <person name="Fitzpatrick D.A."/>
            <person name="de Groot P.W."/>
            <person name="Harris D."/>
            <person name="Hoyer L.L."/>
            <person name="Hube B."/>
            <person name="Klis F.M."/>
            <person name="Kodira C."/>
            <person name="Lennard N."/>
            <person name="Logue M.E."/>
            <person name="Martin R."/>
            <person name="Neiman A.M."/>
            <person name="Nikolaou E."/>
            <person name="Quail M.A."/>
            <person name="Quinn J."/>
            <person name="Santos M.C."/>
            <person name="Schmitzberger F.F."/>
            <person name="Sherlock G."/>
            <person name="Shah P."/>
            <person name="Silverstein K.A."/>
            <person name="Skrzypek M.S."/>
            <person name="Soll D."/>
            <person name="Staggs R."/>
            <person name="Stansfield I."/>
            <person name="Stumpf M.P."/>
            <person name="Sudbery P.E."/>
            <person name="Srikantha T."/>
            <person name="Zeng Q."/>
            <person name="Berman J."/>
            <person name="Berriman M."/>
            <person name="Heitman J."/>
            <person name="Gow N.A."/>
            <person name="Lorenz M.C."/>
            <person name="Birren B.W."/>
            <person name="Kellis M."/>
            <person name="Cuomo C.A."/>
        </authorList>
    </citation>
    <scope>NUCLEOTIDE SEQUENCE [LARGE SCALE GENOMIC DNA]</scope>
    <source>
        <strain evidence="9">ATCC MYA-3404 / T1</strain>
    </source>
</reference>
<feature type="domain" description="Kinesin motor" evidence="7">
    <location>
        <begin position="1"/>
        <end position="321"/>
    </location>
</feature>
<accession>C5MAN4</accession>
<dbReference type="VEuPathDB" id="FungiDB:CTRG_03126"/>
<dbReference type="GO" id="GO:0051231">
    <property type="term" value="P:spindle elongation"/>
    <property type="evidence" value="ECO:0007669"/>
    <property type="project" value="TreeGrafter"/>
</dbReference>
<dbReference type="SMART" id="SM00129">
    <property type="entry name" value="KISc"/>
    <property type="match status" value="1"/>
</dbReference>
<feature type="coiled-coil region" evidence="5">
    <location>
        <begin position="350"/>
        <end position="377"/>
    </location>
</feature>
<dbReference type="PANTHER" id="PTHR47970:SF12">
    <property type="entry name" value="KINESIN FAMILY MEMBER 11"/>
    <property type="match status" value="1"/>
</dbReference>
<keyword evidence="5" id="KW-0175">Coiled coil</keyword>
<dbReference type="Gene3D" id="3.40.50.300">
    <property type="entry name" value="P-loop containing nucleotide triphosphate hydrolases"/>
    <property type="match status" value="1"/>
</dbReference>
<dbReference type="STRING" id="294747.C5MAN4"/>
<feature type="compositionally biased region" description="Polar residues" evidence="6">
    <location>
        <begin position="277"/>
        <end position="286"/>
    </location>
</feature>
<evidence type="ECO:0000256" key="6">
    <source>
        <dbReference type="SAM" id="MobiDB-lite"/>
    </source>
</evidence>
<dbReference type="RefSeq" id="XP_002548829.1">
    <property type="nucleotide sequence ID" value="XM_002548783.1"/>
</dbReference>
<dbReference type="GO" id="GO:0008017">
    <property type="term" value="F:microtubule binding"/>
    <property type="evidence" value="ECO:0007669"/>
    <property type="project" value="InterPro"/>
</dbReference>
<dbReference type="EMBL" id="GG692398">
    <property type="protein sequence ID" value="EER32701.1"/>
    <property type="molecule type" value="Genomic_DNA"/>
</dbReference>
<dbReference type="Proteomes" id="UP000002037">
    <property type="component" value="Unassembled WGS sequence"/>
</dbReference>
<keyword evidence="9" id="KW-1185">Reference proteome</keyword>
<evidence type="ECO:0000259" key="7">
    <source>
        <dbReference type="SMART" id="SM00129"/>
    </source>
</evidence>
<proteinExistence type="predicted"/>
<keyword evidence="4" id="KW-0206">Cytoskeleton</keyword>
<keyword evidence="2" id="KW-0963">Cytoplasm</keyword>
<dbReference type="OrthoDB" id="4089164at2759"/>
<dbReference type="SUPFAM" id="SSF52540">
    <property type="entry name" value="P-loop containing nucleoside triphosphate hydrolases"/>
    <property type="match status" value="1"/>
</dbReference>
<evidence type="ECO:0000256" key="5">
    <source>
        <dbReference type="SAM" id="Coils"/>
    </source>
</evidence>
<dbReference type="HOGENOM" id="CLU_308820_0_0_1"/>
<dbReference type="AlphaFoldDB" id="C5MAN4"/>
<evidence type="ECO:0000313" key="8">
    <source>
        <dbReference type="EMBL" id="EER32701.1"/>
    </source>
</evidence>
<gene>
    <name evidence="8" type="ORF">CTRG_03126</name>
</gene>
<dbReference type="GO" id="GO:0008574">
    <property type="term" value="F:plus-end-directed microtubule motor activity"/>
    <property type="evidence" value="ECO:0007669"/>
    <property type="project" value="TreeGrafter"/>
</dbReference>
<dbReference type="InterPro" id="IPR027417">
    <property type="entry name" value="P-loop_NTPase"/>
</dbReference>
<dbReference type="InterPro" id="IPR001752">
    <property type="entry name" value="Kinesin_motor_dom"/>
</dbReference>
<evidence type="ECO:0000256" key="3">
    <source>
        <dbReference type="ARBA" id="ARBA00023175"/>
    </source>
</evidence>
<sequence>MSSIPLYLKIKGSSNTTGDVPHFHQLSETTISFNETDYSFEHVFGDSTNNYSQLIDSNTNSCVLLMGPPASGKTTMLKQLVASKSSTFEGPAFVTAFEISRNKHVVDLLDTSLSEFKHVQNFESTLKRVKFSHDAWKQICKSRATQSTEFNANSSRSCLVVTFYYNNTRTTFIDLMGNEKKGVAANNTFANLNNSAITQLLVNPKNVRSDNLVTNFIFKHQNLKFVLNLDPYGNPSLIKSSLTNVADLVKNFKPPVSNTSTNNTTTTKSIRRVPSYSRPTVSSSRHSPVKNLAKRSRIVSISPEKSTVKRVRLRSNPHSRSLDSNPFIEKNSKIYLKSLAQRSTSTDTVADDFAEKLEQLKNEKQELHDKYVQSIKEIKQDFLGFKQETTGLVNVLGSLESTINQLRQEGEYMNEANKEQVLQLIEEHNSKVENMHQEFESEKTELLRQHECRVSQITSNLTEKSRQEFNEATGKFKDSELKLQDEIKSKCTTITQLETRIQTLVEGLEESKNNSTKTSNELKGQILAKDGQIKELSQKLGQLEQTLYDKEAEYKCQLEKLTEVGSEKQKELDGLVEQCKLEISQLKAERLNADETWKDEQVKLEKSYEKQISEISKSKQELEVDNQALKDKLNDISKESAELIAENEKLKTKSDQVEAVHEGLKNEIEKLVKQLNERDNQHSQLKEKSDKVIQELNERHTEQTRQAEQSIQELKQREIDTKKVLESINMEVEQLTVQLEETAKSKKDQEAIHAAEISRYESQLSQLKEHSESTEAKMQSMKFELESDLAIEKQMRVSDVAKLKFEMEALNEIIESNKMQLNEKEDEIQHLKNLIEEWESKTERLQKKSNEVHSLKERHAGVVAELNDKIKFQKEQINNLEFQLKEQINDPIYTNIDLGIKPTEVNKRVLQPSSSKINTSPSKKSAHHKKRSVSPYKIDRSKCQRFESTDTSAGK</sequence>